<gene>
    <name evidence="3" type="ORF">LshimejAT787_1005000</name>
</gene>
<comment type="caution">
    <text evidence="3">The sequence shown here is derived from an EMBL/GenBank/DDBJ whole genome shotgun (WGS) entry which is preliminary data.</text>
</comment>
<reference evidence="3" key="1">
    <citation type="submission" date="2022-07" db="EMBL/GenBank/DDBJ databases">
        <title>The genome of Lyophyllum shimeji provides insight into the initial evolution of ectomycorrhizal fungal genome.</title>
        <authorList>
            <person name="Kobayashi Y."/>
            <person name="Shibata T."/>
            <person name="Hirakawa H."/>
            <person name="Shigenobu S."/>
            <person name="Nishiyama T."/>
            <person name="Yamada A."/>
            <person name="Hasebe M."/>
            <person name="Kawaguchi M."/>
        </authorList>
    </citation>
    <scope>NUCLEOTIDE SEQUENCE</scope>
    <source>
        <strain evidence="3">AT787</strain>
    </source>
</reference>
<evidence type="ECO:0000259" key="2">
    <source>
        <dbReference type="Pfam" id="PF22917"/>
    </source>
</evidence>
<dbReference type="OrthoDB" id="1731983at2759"/>
<dbReference type="PANTHER" id="PTHR32487">
    <property type="entry name" value="3-OXO-DELTA(4,5)-STEROID 5-BETA-REDUCTASE"/>
    <property type="match status" value="1"/>
</dbReference>
<dbReference type="PANTHER" id="PTHR32487:SF4">
    <property type="entry name" value="SIRQ PROTEIN"/>
    <property type="match status" value="1"/>
</dbReference>
<dbReference type="AlphaFoldDB" id="A0A9P3PTV7"/>
<name>A0A9P3PTV7_LYOSH</name>
<organism evidence="3 4">
    <name type="scientific">Lyophyllum shimeji</name>
    <name type="common">Hon-shimeji</name>
    <name type="synonym">Tricholoma shimeji</name>
    <dbReference type="NCBI Taxonomy" id="47721"/>
    <lineage>
        <taxon>Eukaryota</taxon>
        <taxon>Fungi</taxon>
        <taxon>Dikarya</taxon>
        <taxon>Basidiomycota</taxon>
        <taxon>Agaricomycotina</taxon>
        <taxon>Agaricomycetes</taxon>
        <taxon>Agaricomycetidae</taxon>
        <taxon>Agaricales</taxon>
        <taxon>Tricholomatineae</taxon>
        <taxon>Lyophyllaceae</taxon>
        <taxon>Lyophyllum</taxon>
    </lineage>
</organism>
<dbReference type="EMBL" id="BRPK01000010">
    <property type="protein sequence ID" value="GLB41900.1"/>
    <property type="molecule type" value="Genomic_DNA"/>
</dbReference>
<protein>
    <submittedName>
        <fullName evidence="3">Sirq protein</fullName>
    </submittedName>
</protein>
<dbReference type="Pfam" id="PF22917">
    <property type="entry name" value="PRISE"/>
    <property type="match status" value="1"/>
</dbReference>
<proteinExistence type="predicted"/>
<feature type="region of interest" description="Disordered" evidence="1">
    <location>
        <begin position="216"/>
        <end position="239"/>
    </location>
</feature>
<evidence type="ECO:0000256" key="1">
    <source>
        <dbReference type="SAM" id="MobiDB-lite"/>
    </source>
</evidence>
<accession>A0A9P3PTV7</accession>
<dbReference type="Gene3D" id="3.40.50.720">
    <property type="entry name" value="NAD(P)-binding Rossmann-like Domain"/>
    <property type="match status" value="1"/>
</dbReference>
<evidence type="ECO:0000313" key="4">
    <source>
        <dbReference type="Proteomes" id="UP001063166"/>
    </source>
</evidence>
<keyword evidence="4" id="KW-1185">Reference proteome</keyword>
<evidence type="ECO:0000313" key="3">
    <source>
        <dbReference type="EMBL" id="GLB41900.1"/>
    </source>
</evidence>
<dbReference type="InterPro" id="IPR055222">
    <property type="entry name" value="PRISE-like_Rossmann-fold"/>
</dbReference>
<feature type="domain" description="PRISE-like Rossmann-fold" evidence="2">
    <location>
        <begin position="87"/>
        <end position="197"/>
    </location>
</feature>
<sequence length="280" mass="31005">MRLIEHGVVEGFRIAFYVHQTATGLHLLLNKEYQPPAEPLPESTDVAKARDATLTTYINSREIAKAYFRTCKTAALSCSEPPASLVVTASANRPLKVEDSYWPAPSPDRAELQLVSGINLMQGTVEEFTAMMAEKVKDKGSVTHVYYFAYKQEPELKLEVPVNREMMERVVGAVTRLSPKLKFIVYPTGTRAYGIHKPGGLYKPFLVEAVDPLPEPMRTKARSGRGAISDQTRLTDSRQKGSTYNITAHWATYLSLYADVEGLGAKAPFPRSEDVVATPP</sequence>
<dbReference type="Proteomes" id="UP001063166">
    <property type="component" value="Unassembled WGS sequence"/>
</dbReference>